<dbReference type="SUPFAM" id="SSF49879">
    <property type="entry name" value="SMAD/FHA domain"/>
    <property type="match status" value="1"/>
</dbReference>
<dbReference type="SMART" id="SM00240">
    <property type="entry name" value="FHA"/>
    <property type="match status" value="1"/>
</dbReference>
<dbReference type="PANTHER" id="PTHR23308">
    <property type="entry name" value="NUCLEAR INHIBITOR OF PROTEIN PHOSPHATASE-1"/>
    <property type="match status" value="1"/>
</dbReference>
<dbReference type="Gene3D" id="2.60.200.20">
    <property type="match status" value="1"/>
</dbReference>
<accession>A0A835I1A5</accession>
<evidence type="ECO:0000256" key="1">
    <source>
        <dbReference type="SAM" id="MobiDB-lite"/>
    </source>
</evidence>
<dbReference type="EMBL" id="JADFTS010000004">
    <property type="protein sequence ID" value="KAF9610745.1"/>
    <property type="molecule type" value="Genomic_DNA"/>
</dbReference>
<name>A0A835I1A5_9MAGN</name>
<organism evidence="3 4">
    <name type="scientific">Coptis chinensis</name>
    <dbReference type="NCBI Taxonomy" id="261450"/>
    <lineage>
        <taxon>Eukaryota</taxon>
        <taxon>Viridiplantae</taxon>
        <taxon>Streptophyta</taxon>
        <taxon>Embryophyta</taxon>
        <taxon>Tracheophyta</taxon>
        <taxon>Spermatophyta</taxon>
        <taxon>Magnoliopsida</taxon>
        <taxon>Ranunculales</taxon>
        <taxon>Ranunculaceae</taxon>
        <taxon>Coptidoideae</taxon>
        <taxon>Coptis</taxon>
    </lineage>
</organism>
<protein>
    <recommendedName>
        <fullName evidence="2">FHA domain-containing protein</fullName>
    </recommendedName>
</protein>
<feature type="region of interest" description="Disordered" evidence="1">
    <location>
        <begin position="337"/>
        <end position="365"/>
    </location>
</feature>
<evidence type="ECO:0000313" key="3">
    <source>
        <dbReference type="EMBL" id="KAF9610745.1"/>
    </source>
</evidence>
<dbReference type="InterPro" id="IPR008984">
    <property type="entry name" value="SMAD_FHA_dom_sf"/>
</dbReference>
<dbReference type="InterPro" id="IPR000253">
    <property type="entry name" value="FHA_dom"/>
</dbReference>
<evidence type="ECO:0000313" key="4">
    <source>
        <dbReference type="Proteomes" id="UP000631114"/>
    </source>
</evidence>
<dbReference type="PROSITE" id="PS50006">
    <property type="entry name" value="FHA_DOMAIN"/>
    <property type="match status" value="1"/>
</dbReference>
<gene>
    <name evidence="3" type="ORF">IFM89_024601</name>
</gene>
<dbReference type="AlphaFoldDB" id="A0A835I1A5"/>
<dbReference type="InterPro" id="IPR050923">
    <property type="entry name" value="Cell_Proc_Reg/RNA_Proc"/>
</dbReference>
<reference evidence="3 4" key="1">
    <citation type="submission" date="2020-10" db="EMBL/GenBank/DDBJ databases">
        <title>The Coptis chinensis genome and diversification of protoberbering-type alkaloids.</title>
        <authorList>
            <person name="Wang B."/>
            <person name="Shu S."/>
            <person name="Song C."/>
            <person name="Liu Y."/>
        </authorList>
    </citation>
    <scope>NUCLEOTIDE SEQUENCE [LARGE SCALE GENOMIC DNA]</scope>
    <source>
        <strain evidence="3">HL-2020</strain>
        <tissue evidence="3">Leaf</tissue>
    </source>
</reference>
<feature type="region of interest" description="Disordered" evidence="1">
    <location>
        <begin position="281"/>
        <end position="309"/>
    </location>
</feature>
<evidence type="ECO:0000259" key="2">
    <source>
        <dbReference type="PROSITE" id="PS50006"/>
    </source>
</evidence>
<feature type="region of interest" description="Disordered" evidence="1">
    <location>
        <begin position="174"/>
        <end position="242"/>
    </location>
</feature>
<sequence>MEHQQQTILRLLVEKGPKQGETLERKPGSTIRIGRVVKGNNFTIKDAGISSKHLVIEFKSGIWVIRDLHTSNGTLVNGNQIEGGKEFGITNGDFIKIGECTSIKVSIDGGVKKNTRRGAAQKLDSSVAVVVGGVEKIDLVNDVKRNTRRGAGGKKAQKPDSSVADVANVDLESGVGHFKQNTRRGVAGTSGKEAQKPDSSVGDVGDVEKVDLEGGVGQSKQGTKPGAAGASARVDEKEKIRDSSVVGEEIAVERGVLRRYHTRRAAKEQCVPESSLVSLSKNQKVRGKSKIDESDNVGSVVENRGRRGRPRKVIVSKNEGLKSDSVAVLGMQILGDDKESKSPKDLQGESSQCAPAFESEAQKKGKTFDELKSIPDVNRKLMPKLDLEKMTLGEYFDYLEVFLPKQIREDNEKIYASMREQAKKFKQFMIEQQSVQK</sequence>
<feature type="domain" description="FHA" evidence="2">
    <location>
        <begin position="31"/>
        <end position="81"/>
    </location>
</feature>
<dbReference type="Proteomes" id="UP000631114">
    <property type="component" value="Unassembled WGS sequence"/>
</dbReference>
<comment type="caution">
    <text evidence="3">The sequence shown here is derived from an EMBL/GenBank/DDBJ whole genome shotgun (WGS) entry which is preliminary data.</text>
</comment>
<dbReference type="OrthoDB" id="687730at2759"/>
<proteinExistence type="predicted"/>
<feature type="compositionally biased region" description="Basic and acidic residues" evidence="1">
    <location>
        <begin position="337"/>
        <end position="347"/>
    </location>
</feature>
<keyword evidence="4" id="KW-1185">Reference proteome</keyword>
<dbReference type="Pfam" id="PF00498">
    <property type="entry name" value="FHA"/>
    <property type="match status" value="1"/>
</dbReference>
<feature type="compositionally biased region" description="Basic and acidic residues" evidence="1">
    <location>
        <begin position="233"/>
        <end position="242"/>
    </location>
</feature>